<dbReference type="AlphaFoldDB" id="A0A0J9XBW9"/>
<reference evidence="8" key="1">
    <citation type="submission" date="2014-03" db="EMBL/GenBank/DDBJ databases">
        <authorList>
            <person name="Casaregola S."/>
        </authorList>
    </citation>
    <scope>NUCLEOTIDE SEQUENCE [LARGE SCALE GENOMIC DNA]</scope>
    <source>
        <strain evidence="8">CLIB 918</strain>
    </source>
</reference>
<comment type="caution">
    <text evidence="8">The sequence shown here is derived from an EMBL/GenBank/DDBJ whole genome shotgun (WGS) entry which is preliminary data.</text>
</comment>
<sequence length="545" mass="60245">MVAQCIPISPTVLMNGQQITGTTINDLEVFLGIPFAEPPINKLRFRNPVKYKNPSTPLNATDFGPGCINQQYSFSEETEILSGKIPDALIDIFGNNTNNASNTSEDCLTINVFRPPGVNNLRSLPVMVWIYGGSFQTGSGATDPSLMIQESIDMNQPIIYVTFNYRLGPWGFLGGSTVAKEGSTNLGLKDQRLALEWVQDNIEYFGGNKNRVLIFGESAGAMSVGNHLVAYGGDHSYGDGHLFSAAIMQSGGVTSMHGVESKWPQLFFDLFAEEAGCLDPNSVMECLRSRSTQELAAAQASPRLREFYGIVGNFFGWSPRPDGDILPYSTFQMLKDGKVARVPYIVGTQEDEGTIFALAFKSINSEDQLAVLLKNLFDYKSSSSEEVKILQHYYPANNLFGAPFRTNATMALTPQSKRIGALITDFLFEAPRRLLLSSTPDVPRYNYFSTPLHGVIPYLGSFHGNDLFFQFHADFGPSIAYRRYWIAFANHYNPNIGTGLSEWPLYNSVNQDTMGIDLLSLSIIQDTYRVEAIENLINSTNLITA</sequence>
<dbReference type="EC" id="3.1.1.-" evidence="6"/>
<evidence type="ECO:0000256" key="2">
    <source>
        <dbReference type="ARBA" id="ARBA00005964"/>
    </source>
</evidence>
<evidence type="ECO:0000313" key="8">
    <source>
        <dbReference type="EMBL" id="CDO54781.1"/>
    </source>
</evidence>
<dbReference type="InterPro" id="IPR002018">
    <property type="entry name" value="CarbesteraseB"/>
</dbReference>
<protein>
    <recommendedName>
        <fullName evidence="6">Carboxylic ester hydrolase</fullName>
        <ecNumber evidence="6">3.1.1.-</ecNumber>
    </recommendedName>
</protein>
<comment type="similarity">
    <text evidence="2 6">Belongs to the type-B carboxylesterase/lipase family.</text>
</comment>
<evidence type="ECO:0000259" key="7">
    <source>
        <dbReference type="Pfam" id="PF00135"/>
    </source>
</evidence>
<comment type="catalytic activity">
    <reaction evidence="1">
        <text>a triacylglycerol + H2O = a diacylglycerol + a fatty acid + H(+)</text>
        <dbReference type="Rhea" id="RHEA:12044"/>
        <dbReference type="ChEBI" id="CHEBI:15377"/>
        <dbReference type="ChEBI" id="CHEBI:15378"/>
        <dbReference type="ChEBI" id="CHEBI:17855"/>
        <dbReference type="ChEBI" id="CHEBI:18035"/>
        <dbReference type="ChEBI" id="CHEBI:28868"/>
        <dbReference type="EC" id="3.1.1.3"/>
    </reaction>
</comment>
<dbReference type="EMBL" id="CCBN010000008">
    <property type="protein sequence ID" value="CDO54781.1"/>
    <property type="molecule type" value="Genomic_DNA"/>
</dbReference>
<evidence type="ECO:0000256" key="4">
    <source>
        <dbReference type="ARBA" id="ARBA00022963"/>
    </source>
</evidence>
<organism evidence="8 9">
    <name type="scientific">Geotrichum candidum</name>
    <name type="common">Oospora lactis</name>
    <name type="synonym">Dipodascus geotrichum</name>
    <dbReference type="NCBI Taxonomy" id="1173061"/>
    <lineage>
        <taxon>Eukaryota</taxon>
        <taxon>Fungi</taxon>
        <taxon>Dikarya</taxon>
        <taxon>Ascomycota</taxon>
        <taxon>Saccharomycotina</taxon>
        <taxon>Dipodascomycetes</taxon>
        <taxon>Dipodascales</taxon>
        <taxon>Dipodascaceae</taxon>
        <taxon>Geotrichum</taxon>
    </lineage>
</organism>
<keyword evidence="4" id="KW-0442">Lipid degradation</keyword>
<evidence type="ECO:0000256" key="6">
    <source>
        <dbReference type="RuleBase" id="RU361235"/>
    </source>
</evidence>
<proteinExistence type="inferred from homology"/>
<keyword evidence="9" id="KW-1185">Reference proteome</keyword>
<dbReference type="STRING" id="1173061.A0A0J9XBW9"/>
<dbReference type="SUPFAM" id="SSF53474">
    <property type="entry name" value="alpha/beta-Hydrolases"/>
    <property type="match status" value="1"/>
</dbReference>
<dbReference type="InterPro" id="IPR050309">
    <property type="entry name" value="Type-B_Carboxylest/Lipase"/>
</dbReference>
<dbReference type="OrthoDB" id="6846267at2759"/>
<keyword evidence="3 6" id="KW-0378">Hydrolase</keyword>
<accession>A0A0J9XBW9</accession>
<dbReference type="PROSITE" id="PS00122">
    <property type="entry name" value="CARBOXYLESTERASE_B_1"/>
    <property type="match status" value="1"/>
</dbReference>
<dbReference type="Pfam" id="PF00135">
    <property type="entry name" value="COesterase"/>
    <property type="match status" value="1"/>
</dbReference>
<evidence type="ECO:0000313" key="9">
    <source>
        <dbReference type="Proteomes" id="UP000242525"/>
    </source>
</evidence>
<dbReference type="PANTHER" id="PTHR11559">
    <property type="entry name" value="CARBOXYLESTERASE"/>
    <property type="match status" value="1"/>
</dbReference>
<dbReference type="InterPro" id="IPR019826">
    <property type="entry name" value="Carboxylesterase_B_AS"/>
</dbReference>
<dbReference type="GO" id="GO:0016042">
    <property type="term" value="P:lipid catabolic process"/>
    <property type="evidence" value="ECO:0007669"/>
    <property type="project" value="UniProtKB-KW"/>
</dbReference>
<evidence type="ECO:0000256" key="1">
    <source>
        <dbReference type="ARBA" id="ARBA00001024"/>
    </source>
</evidence>
<evidence type="ECO:0000256" key="5">
    <source>
        <dbReference type="ARBA" id="ARBA00023098"/>
    </source>
</evidence>
<dbReference type="GO" id="GO:0004806">
    <property type="term" value="F:triacylglycerol lipase activity"/>
    <property type="evidence" value="ECO:0007669"/>
    <property type="project" value="UniProtKB-EC"/>
</dbReference>
<dbReference type="Proteomes" id="UP000242525">
    <property type="component" value="Unassembled WGS sequence"/>
</dbReference>
<dbReference type="Gene3D" id="3.40.50.1820">
    <property type="entry name" value="alpha/beta hydrolase"/>
    <property type="match status" value="1"/>
</dbReference>
<dbReference type="InterPro" id="IPR029058">
    <property type="entry name" value="AB_hydrolase_fold"/>
</dbReference>
<gene>
    <name evidence="8" type="ORF">BN980_GECA08s04586g</name>
</gene>
<keyword evidence="5" id="KW-0443">Lipid metabolism</keyword>
<dbReference type="InterPro" id="IPR019819">
    <property type="entry name" value="Carboxylesterase_B_CS"/>
</dbReference>
<evidence type="ECO:0000256" key="3">
    <source>
        <dbReference type="ARBA" id="ARBA00022801"/>
    </source>
</evidence>
<name>A0A0J9XBW9_GEOCN</name>
<dbReference type="PROSITE" id="PS00941">
    <property type="entry name" value="CARBOXYLESTERASE_B_2"/>
    <property type="match status" value="1"/>
</dbReference>
<feature type="domain" description="Carboxylesterase type B" evidence="7">
    <location>
        <begin position="18"/>
        <end position="518"/>
    </location>
</feature>
<dbReference type="ESTHER" id="geocn-a0a0j9xbw9">
    <property type="family name" value="Fungal_carboxylesterase_lipase"/>
</dbReference>